<sequence>MSTDTEQTSVVECPKRRPDPLTSVALLETRMRETKVQIHPVDVPAVMFKQWEKEIRAGVAAGY</sequence>
<name>A0A833WDQ6_PHYIN</name>
<proteinExistence type="predicted"/>
<dbReference type="EMBL" id="WSZM01000193">
    <property type="protein sequence ID" value="KAF4038523.1"/>
    <property type="molecule type" value="Genomic_DNA"/>
</dbReference>
<accession>A0A833WDQ6</accession>
<evidence type="ECO:0000313" key="2">
    <source>
        <dbReference type="Proteomes" id="UP000602510"/>
    </source>
</evidence>
<keyword evidence="2" id="KW-1185">Reference proteome</keyword>
<dbReference type="Proteomes" id="UP000602510">
    <property type="component" value="Unassembled WGS sequence"/>
</dbReference>
<comment type="caution">
    <text evidence="1">The sequence shown here is derived from an EMBL/GenBank/DDBJ whole genome shotgun (WGS) entry which is preliminary data.</text>
</comment>
<organism evidence="1 2">
    <name type="scientific">Phytophthora infestans</name>
    <name type="common">Potato late blight agent</name>
    <name type="synonym">Botrytis infestans</name>
    <dbReference type="NCBI Taxonomy" id="4787"/>
    <lineage>
        <taxon>Eukaryota</taxon>
        <taxon>Sar</taxon>
        <taxon>Stramenopiles</taxon>
        <taxon>Oomycota</taxon>
        <taxon>Peronosporomycetes</taxon>
        <taxon>Peronosporales</taxon>
        <taxon>Peronosporaceae</taxon>
        <taxon>Phytophthora</taxon>
    </lineage>
</organism>
<dbReference type="AlphaFoldDB" id="A0A833WDQ6"/>
<reference evidence="1" key="1">
    <citation type="submission" date="2020-04" db="EMBL/GenBank/DDBJ databases">
        <title>Hybrid Assembly of Korean Phytophthora infestans isolates.</title>
        <authorList>
            <person name="Prokchorchik M."/>
            <person name="Lee Y."/>
            <person name="Seo J."/>
            <person name="Cho J.-H."/>
            <person name="Park Y.-E."/>
            <person name="Jang D.-C."/>
            <person name="Im J.-S."/>
            <person name="Choi J.-G."/>
            <person name="Park H.-J."/>
            <person name="Lee G.-B."/>
            <person name="Lee Y.-G."/>
            <person name="Hong S.-Y."/>
            <person name="Cho K."/>
            <person name="Sohn K.H."/>
        </authorList>
    </citation>
    <scope>NUCLEOTIDE SEQUENCE</scope>
    <source>
        <strain evidence="1">KR_1_A1</strain>
    </source>
</reference>
<protein>
    <submittedName>
        <fullName evidence="1">Uncharacterized protein</fullName>
    </submittedName>
</protein>
<evidence type="ECO:0000313" key="1">
    <source>
        <dbReference type="EMBL" id="KAF4038523.1"/>
    </source>
</evidence>
<gene>
    <name evidence="1" type="ORF">GN244_ATG09400</name>
</gene>